<evidence type="ECO:0000256" key="6">
    <source>
        <dbReference type="SAM" id="MobiDB-lite"/>
    </source>
</evidence>
<organism evidence="8 9">
    <name type="scientific">Paspalum notatum var. saurae</name>
    <dbReference type="NCBI Taxonomy" id="547442"/>
    <lineage>
        <taxon>Eukaryota</taxon>
        <taxon>Viridiplantae</taxon>
        <taxon>Streptophyta</taxon>
        <taxon>Embryophyta</taxon>
        <taxon>Tracheophyta</taxon>
        <taxon>Spermatophyta</taxon>
        <taxon>Magnoliopsida</taxon>
        <taxon>Liliopsida</taxon>
        <taxon>Poales</taxon>
        <taxon>Poaceae</taxon>
        <taxon>PACMAD clade</taxon>
        <taxon>Panicoideae</taxon>
        <taxon>Andropogonodae</taxon>
        <taxon>Paspaleae</taxon>
        <taxon>Paspalinae</taxon>
        <taxon>Paspalum</taxon>
    </lineage>
</organism>
<dbReference type="CDD" id="cd09274">
    <property type="entry name" value="RNase_HI_RT_Ty3"/>
    <property type="match status" value="1"/>
</dbReference>
<reference evidence="8 9" key="1">
    <citation type="submission" date="2024-02" db="EMBL/GenBank/DDBJ databases">
        <title>High-quality chromosome-scale genome assembly of Pensacola bahiagrass (Paspalum notatum Flugge var. saurae).</title>
        <authorList>
            <person name="Vega J.M."/>
            <person name="Podio M."/>
            <person name="Orjuela J."/>
            <person name="Siena L.A."/>
            <person name="Pessino S.C."/>
            <person name="Combes M.C."/>
            <person name="Mariac C."/>
            <person name="Albertini E."/>
            <person name="Pupilli F."/>
            <person name="Ortiz J.P.A."/>
            <person name="Leblanc O."/>
        </authorList>
    </citation>
    <scope>NUCLEOTIDE SEQUENCE [LARGE SCALE GENOMIC DNA]</scope>
    <source>
        <strain evidence="8">R1</strain>
        <tissue evidence="8">Leaf</tissue>
    </source>
</reference>
<dbReference type="InterPro" id="IPR021109">
    <property type="entry name" value="Peptidase_aspartic_dom_sf"/>
</dbReference>
<keyword evidence="5" id="KW-0511">Multifunctional enzyme</keyword>
<evidence type="ECO:0000313" key="9">
    <source>
        <dbReference type="Proteomes" id="UP001341281"/>
    </source>
</evidence>
<dbReference type="GO" id="GO:0016779">
    <property type="term" value="F:nucleotidyltransferase activity"/>
    <property type="evidence" value="ECO:0007669"/>
    <property type="project" value="UniProtKB-KW"/>
</dbReference>
<dbReference type="InterPro" id="IPR043128">
    <property type="entry name" value="Rev_trsase/Diguanyl_cyclase"/>
</dbReference>
<dbReference type="PANTHER" id="PTHR37984:SF5">
    <property type="entry name" value="PROTEIN NYNRIN-LIKE"/>
    <property type="match status" value="1"/>
</dbReference>
<feature type="region of interest" description="Disordered" evidence="6">
    <location>
        <begin position="207"/>
        <end position="229"/>
    </location>
</feature>
<evidence type="ECO:0000256" key="1">
    <source>
        <dbReference type="ARBA" id="ARBA00022679"/>
    </source>
</evidence>
<dbReference type="FunFam" id="3.10.20.370:FF:000001">
    <property type="entry name" value="Retrovirus-related Pol polyprotein from transposon 17.6-like protein"/>
    <property type="match status" value="1"/>
</dbReference>
<dbReference type="Pfam" id="PF03732">
    <property type="entry name" value="Retrotrans_gag"/>
    <property type="match status" value="1"/>
</dbReference>
<keyword evidence="4" id="KW-0378">Hydrolase</keyword>
<dbReference type="InterPro" id="IPR000477">
    <property type="entry name" value="RT_dom"/>
</dbReference>
<dbReference type="Gene3D" id="3.30.70.270">
    <property type="match status" value="2"/>
</dbReference>
<dbReference type="InterPro" id="IPR005162">
    <property type="entry name" value="Retrotrans_gag_dom"/>
</dbReference>
<dbReference type="InterPro" id="IPR050951">
    <property type="entry name" value="Retrovirus_Pol_polyprotein"/>
</dbReference>
<keyword evidence="4" id="KW-0255">Endonuclease</keyword>
<evidence type="ECO:0000256" key="2">
    <source>
        <dbReference type="ARBA" id="ARBA00022695"/>
    </source>
</evidence>
<gene>
    <name evidence="8" type="ORF">U9M48_031179</name>
</gene>
<keyword evidence="9" id="KW-1185">Reference proteome</keyword>
<name>A0AAQ3X336_PASNO</name>
<dbReference type="Pfam" id="PF08284">
    <property type="entry name" value="RVP_2"/>
    <property type="match status" value="1"/>
</dbReference>
<protein>
    <recommendedName>
        <fullName evidence="7">Reverse transcriptase domain-containing protein</fullName>
    </recommendedName>
</protein>
<proteinExistence type="predicted"/>
<evidence type="ECO:0000256" key="3">
    <source>
        <dbReference type="ARBA" id="ARBA00022722"/>
    </source>
</evidence>
<dbReference type="Pfam" id="PF00078">
    <property type="entry name" value="RVT_1"/>
    <property type="match status" value="1"/>
</dbReference>
<dbReference type="SUPFAM" id="SSF56672">
    <property type="entry name" value="DNA/RNA polymerases"/>
    <property type="match status" value="1"/>
</dbReference>
<dbReference type="GO" id="GO:0004519">
    <property type="term" value="F:endonuclease activity"/>
    <property type="evidence" value="ECO:0007669"/>
    <property type="project" value="UniProtKB-KW"/>
</dbReference>
<feature type="non-terminal residue" evidence="8">
    <location>
        <position position="1"/>
    </location>
</feature>
<keyword evidence="1" id="KW-0808">Transferase</keyword>
<dbReference type="FunFam" id="3.30.70.270:FF:000020">
    <property type="entry name" value="Transposon Tf2-6 polyprotein-like Protein"/>
    <property type="match status" value="1"/>
</dbReference>
<dbReference type="PANTHER" id="PTHR37984">
    <property type="entry name" value="PROTEIN CBG26694"/>
    <property type="match status" value="1"/>
</dbReference>
<evidence type="ECO:0000256" key="4">
    <source>
        <dbReference type="ARBA" id="ARBA00022759"/>
    </source>
</evidence>
<evidence type="ECO:0000256" key="5">
    <source>
        <dbReference type="ARBA" id="ARBA00023268"/>
    </source>
</evidence>
<evidence type="ECO:0000313" key="8">
    <source>
        <dbReference type="EMBL" id="WVZ84118.1"/>
    </source>
</evidence>
<dbReference type="Proteomes" id="UP001341281">
    <property type="component" value="Chromosome 07"/>
</dbReference>
<dbReference type="SUPFAM" id="SSF50630">
    <property type="entry name" value="Acid proteases"/>
    <property type="match status" value="1"/>
</dbReference>
<dbReference type="EMBL" id="CP144751">
    <property type="protein sequence ID" value="WVZ84118.1"/>
    <property type="molecule type" value="Genomic_DNA"/>
</dbReference>
<dbReference type="Pfam" id="PF17919">
    <property type="entry name" value="RT_RNaseH_2"/>
    <property type="match status" value="1"/>
</dbReference>
<dbReference type="InterPro" id="IPR043502">
    <property type="entry name" value="DNA/RNA_pol_sf"/>
</dbReference>
<dbReference type="InterPro" id="IPR041577">
    <property type="entry name" value="RT_RNaseH_2"/>
</dbReference>
<feature type="domain" description="Reverse transcriptase" evidence="7">
    <location>
        <begin position="538"/>
        <end position="717"/>
    </location>
</feature>
<dbReference type="AlphaFoldDB" id="A0AAQ3X336"/>
<dbReference type="Gene3D" id="2.40.70.10">
    <property type="entry name" value="Acid Proteases"/>
    <property type="match status" value="1"/>
</dbReference>
<dbReference type="CDD" id="cd01647">
    <property type="entry name" value="RT_LTR"/>
    <property type="match status" value="1"/>
</dbReference>
<sequence length="909" mass="104014">RLTTSKKFTNEVFADATNRPLKDVHKYHGKESTHCPFLPKIHFPTFDGASPKVWIDKCLNYFNIYDIPASLWVTSASMHLEGNAAKWWQSAKKDQNLNSWIAFCMALEQRFGQDDYRTALSELLLLQQTGTVEEDTTPFEALQFEVCLHNSTYDDLFFVSKFVAGLKDEIRLVVEAQMPPNVSRASVIAKIQQRLLENQRLKQTEWASSSKSVLPGAKSEAKPQTQAQPLWRERQLREYRRTNGLCFQCGEKFTPGHMEICAKRPKAQVNALAINDLDQKLSDEVLNQLSQEEDLTAQFYNLSLHAIAGTEGVACVRLRSIVNKKVMLILVDSGSSNSFINSSFVTTAGLQTVPAPTRQVKVASGHTLTTNLMVPDLAWWCQGYTLHTSMRVLDIGAYDAILGYDWLQSHSPMQCDWLNGTLGFHLNDVPIILKGTTPVPLQVSEINCQQLSKWDSGNDIWALAVLDLPVTKDISSDDRCLLLDQYQDVFEDPKHLPPSRVYDHHIPLHPQAVPVNCRPYKYSPQHKTEIEKQVQKLLQAGLITHSTSPFASPVLLVKKKDGFWRMCVDYRKLNALTIKNRFPMPVIEEILNELGPAKFFTKLDMRSGYHQVRMQHDDEFKMAFKTHHGHYQFRVMPFGLTNAPATFQCLMNEILGPFLRKFVLVFLDDILIFSKTLEEHVQHLAQVLEKLRKHQLYLKAFKCSFAQPAIAYLGHIISDQGVATDPEKTEAMCNWPKPESMTDLRAFLGLTNYYRRFVKYYGLIAKPLYQVLKLKKFEWSDQAEDAFLQLKQAMMTTPVLTIPNFELPFVIETDACDQGIGAVLMQSGRPVAYLSKALRPTHSHYSIYEKEFLALIMAVEKWKQYLHYQEFIIQTNHKSLAYLNEQNLHSDLQRKAMARLMGLTFKNHL</sequence>
<dbReference type="Gene3D" id="3.10.10.10">
    <property type="entry name" value="HIV Type 1 Reverse Transcriptase, subunit A, domain 1"/>
    <property type="match status" value="1"/>
</dbReference>
<keyword evidence="2" id="KW-0548">Nucleotidyltransferase</keyword>
<evidence type="ECO:0000259" key="7">
    <source>
        <dbReference type="PROSITE" id="PS50878"/>
    </source>
</evidence>
<dbReference type="PROSITE" id="PS50878">
    <property type="entry name" value="RT_POL"/>
    <property type="match status" value="1"/>
</dbReference>
<keyword evidence="3" id="KW-0540">Nuclease</keyword>
<accession>A0AAQ3X336</accession>
<dbReference type="Gene3D" id="3.10.20.370">
    <property type="match status" value="1"/>
</dbReference>
<dbReference type="CDD" id="cd00303">
    <property type="entry name" value="retropepsin_like"/>
    <property type="match status" value="1"/>
</dbReference>